<dbReference type="GO" id="GO:0005576">
    <property type="term" value="C:extracellular region"/>
    <property type="evidence" value="ECO:0007669"/>
    <property type="project" value="UniProtKB-SubCell"/>
</dbReference>
<dbReference type="Gene3D" id="2.160.20.10">
    <property type="entry name" value="Single-stranded right-handed beta-helix, Pectin lyase-like"/>
    <property type="match status" value="2"/>
</dbReference>
<evidence type="ECO:0008006" key="8">
    <source>
        <dbReference type="Google" id="ProtNLM"/>
    </source>
</evidence>
<dbReference type="RefSeq" id="WP_188367301.1">
    <property type="nucleotide sequence ID" value="NZ_BMDT01000004.1"/>
</dbReference>
<reference evidence="6" key="1">
    <citation type="journal article" date="2014" name="Int. J. Syst. Evol. Microbiol.">
        <title>Complete genome sequence of Corynebacterium casei LMG S-19264T (=DSM 44701T), isolated from a smear-ripened cheese.</title>
        <authorList>
            <consortium name="US DOE Joint Genome Institute (JGI-PGF)"/>
            <person name="Walter F."/>
            <person name="Albersmeier A."/>
            <person name="Kalinowski J."/>
            <person name="Ruckert C."/>
        </authorList>
    </citation>
    <scope>NUCLEOTIDE SEQUENCE</scope>
    <source>
        <strain evidence="6">CCM 8433</strain>
    </source>
</reference>
<dbReference type="InterPro" id="IPR011459">
    <property type="entry name" value="DUF1565"/>
</dbReference>
<dbReference type="InterPro" id="IPR012334">
    <property type="entry name" value="Pectin_lyas_fold"/>
</dbReference>
<dbReference type="Pfam" id="PF07602">
    <property type="entry name" value="DUF1565"/>
    <property type="match status" value="1"/>
</dbReference>
<dbReference type="EMBL" id="BMDT01000004">
    <property type="protein sequence ID" value="GGI65461.1"/>
    <property type="molecule type" value="Genomic_DNA"/>
</dbReference>
<evidence type="ECO:0000256" key="1">
    <source>
        <dbReference type="ARBA" id="ARBA00004613"/>
    </source>
</evidence>
<evidence type="ECO:0000256" key="2">
    <source>
        <dbReference type="ARBA" id="ARBA00022525"/>
    </source>
</evidence>
<evidence type="ECO:0000259" key="4">
    <source>
        <dbReference type="Pfam" id="PF07602"/>
    </source>
</evidence>
<keyword evidence="7" id="KW-1185">Reference proteome</keyword>
<dbReference type="Proteomes" id="UP000622610">
    <property type="component" value="Unassembled WGS sequence"/>
</dbReference>
<accession>A0A917JES9</accession>
<name>A0A917JES9_9ENTE</name>
<evidence type="ECO:0000256" key="3">
    <source>
        <dbReference type="ARBA" id="ARBA00022729"/>
    </source>
</evidence>
<feature type="domain" description="DUF1565" evidence="4">
    <location>
        <begin position="11"/>
        <end position="50"/>
    </location>
</feature>
<evidence type="ECO:0000259" key="5">
    <source>
        <dbReference type="Pfam" id="PF21258"/>
    </source>
</evidence>
<proteinExistence type="predicted"/>
<reference evidence="6" key="2">
    <citation type="submission" date="2020-09" db="EMBL/GenBank/DDBJ databases">
        <authorList>
            <person name="Sun Q."/>
            <person name="Sedlacek I."/>
        </authorList>
    </citation>
    <scope>NUCLEOTIDE SEQUENCE</scope>
    <source>
        <strain evidence="6">CCM 8433</strain>
    </source>
</reference>
<dbReference type="GO" id="GO:0016837">
    <property type="term" value="F:carbon-oxygen lyase activity, acting on polysaccharides"/>
    <property type="evidence" value="ECO:0007669"/>
    <property type="project" value="TreeGrafter"/>
</dbReference>
<dbReference type="PANTHER" id="PTHR40088">
    <property type="entry name" value="PECTATE LYASE (EUROFUNG)"/>
    <property type="match status" value="1"/>
</dbReference>
<dbReference type="InterPro" id="IPR049169">
    <property type="entry name" value="Glyco_hydro_120_ins"/>
</dbReference>
<dbReference type="PANTHER" id="PTHR40088:SF2">
    <property type="entry name" value="SECRETED SUGAR HYDROLASE"/>
    <property type="match status" value="1"/>
</dbReference>
<gene>
    <name evidence="6" type="ORF">GCM10011482_11150</name>
</gene>
<feature type="domain" description="Glycoside hydrolase 120 insertion" evidence="5">
    <location>
        <begin position="82"/>
        <end position="182"/>
    </location>
</feature>
<evidence type="ECO:0000313" key="6">
    <source>
        <dbReference type="EMBL" id="GGI65461.1"/>
    </source>
</evidence>
<comment type="caution">
    <text evidence="6">The sequence shown here is derived from an EMBL/GenBank/DDBJ whole genome shotgun (WGS) entry which is preliminary data.</text>
</comment>
<dbReference type="AlphaFoldDB" id="A0A917JES9"/>
<organism evidence="6 7">
    <name type="scientific">Enterococcus alcedinis</name>
    <dbReference type="NCBI Taxonomy" id="1274384"/>
    <lineage>
        <taxon>Bacteria</taxon>
        <taxon>Bacillati</taxon>
        <taxon>Bacillota</taxon>
        <taxon>Bacilli</taxon>
        <taxon>Lactobacillales</taxon>
        <taxon>Enterococcaceae</taxon>
        <taxon>Enterococcus</taxon>
    </lineage>
</organism>
<keyword evidence="3" id="KW-0732">Signal</keyword>
<dbReference type="InterPro" id="IPR011050">
    <property type="entry name" value="Pectin_lyase_fold/virulence"/>
</dbReference>
<dbReference type="InterPro" id="IPR052052">
    <property type="entry name" value="Polysaccharide_Lyase_9"/>
</dbReference>
<dbReference type="Pfam" id="PF21258">
    <property type="entry name" value="Glyco_hydro_120_ins"/>
    <property type="match status" value="1"/>
</dbReference>
<evidence type="ECO:0000313" key="7">
    <source>
        <dbReference type="Proteomes" id="UP000622610"/>
    </source>
</evidence>
<protein>
    <recommendedName>
        <fullName evidence="8">Right handed beta helix domain-containing protein</fullName>
    </recommendedName>
</protein>
<sequence length="617" mass="69758">MLYNEYHVSHIGNDAWEGSFEQPFRTISAAAQKAFAGDTITVHEGIYRERVNPPRGGESDTKRIIYQAAQGELVEIKGSEIVDDWEVVNDHSWKKVLSHDFFGDFNPFDDLIYGDWFSPLEQEHHSGMVYLNGEWLIEAANLAEVLENPEKTMIWFAHVDEKHTTIWANFGTANPNESLVEVNVRQSVFYPEQTGINYVTVRGFTMSQAATPWAPPTAEQIGLIGTHWSKGWIIEDNIISHSKCTGITLGKYGDEWDNIDPTTFAGRPAGEYKKESTWPSADSYNLAIDRALKKGWNKDTIGHHIVRRNHISHCEMAGIVGSLGACYSIITENVLHDIHVIRTFSGAEMAAIKFHAAIDTLISHNHIYNSDEGIWLDWMTQGTRVTGNLTHHLRADDLFVEVSHGPYVVDNNLFLSPKSNTVVRNLSQGGTYAHNIFMGDPEIYPQLDRSTPYHEEHSTSIAGVVHIEGGDDRLYNNLYISEDRRRLGLHAYDTSVFPVVMDGNVYLEGISPSNKETNPILLENYDSQKAIIVEEDGVYLELNLDVAWKEERTRQLVTSKLLGETSVSKLPFKDTDGTELVLDKDYFGKKRDVTNPYPGPFEINETGKQRFKIWPIN</sequence>
<keyword evidence="2" id="KW-0964">Secreted</keyword>
<comment type="subcellular location">
    <subcellularLocation>
        <location evidence="1">Secreted</location>
    </subcellularLocation>
</comment>
<dbReference type="SUPFAM" id="SSF51126">
    <property type="entry name" value="Pectin lyase-like"/>
    <property type="match status" value="1"/>
</dbReference>